<dbReference type="Gene3D" id="3.90.550.10">
    <property type="entry name" value="Spore Coat Polysaccharide Biosynthesis Protein SpsA, Chain A"/>
    <property type="match status" value="1"/>
</dbReference>
<dbReference type="InterPro" id="IPR050834">
    <property type="entry name" value="Glycosyltransf_2"/>
</dbReference>
<dbReference type="Pfam" id="PF02709">
    <property type="entry name" value="Glyco_transf_7C"/>
    <property type="match status" value="1"/>
</dbReference>
<dbReference type="Proteomes" id="UP001155587">
    <property type="component" value="Unassembled WGS sequence"/>
</dbReference>
<feature type="domain" description="Glycosyltransferase 2-like" evidence="2">
    <location>
        <begin position="8"/>
        <end position="105"/>
    </location>
</feature>
<dbReference type="PANTHER" id="PTHR43685:SF3">
    <property type="entry name" value="SLR2126 PROTEIN"/>
    <property type="match status" value="1"/>
</dbReference>
<sequence>MTEKSVEVIMAAYNNVRDMRLVFDGYLRQNDTDFSLCITDDGSGPEVKALVGIYSSLGLNIRYLWQDDCGYRRAMALNHAIASSKADFIIMTDNDCIPSRYFIADYRARLNPTSMLFGRRVDLYERASFGLRTQFTSFRQLENPFWLALQSLKKNLKRPEMGIRFPSFICSVWNKKTRGAIGANLAVPTQSLLQVNGFDEDFEGYGMEETDLVRRLKLTGLKTETVLGRCALFHLYHKEKQQAPEAHEMYTKKKSEGKVVCANGIKKIQALLG</sequence>
<dbReference type="Pfam" id="PF00535">
    <property type="entry name" value="Glycos_transf_2"/>
    <property type="match status" value="1"/>
</dbReference>
<dbReference type="InterPro" id="IPR001173">
    <property type="entry name" value="Glyco_trans_2-like"/>
</dbReference>
<comment type="caution">
    <text evidence="4">The sequence shown here is derived from an EMBL/GenBank/DDBJ whole genome shotgun (WGS) entry which is preliminary data.</text>
</comment>
<evidence type="ECO:0000256" key="1">
    <source>
        <dbReference type="ARBA" id="ARBA00022679"/>
    </source>
</evidence>
<dbReference type="EC" id="2.4.-.-" evidence="4"/>
<dbReference type="RefSeq" id="WP_265676632.1">
    <property type="nucleotide sequence ID" value="NZ_JAKRRY010000030.1"/>
</dbReference>
<dbReference type="AlphaFoldDB" id="A0A9X3CQZ8"/>
<evidence type="ECO:0000259" key="2">
    <source>
        <dbReference type="Pfam" id="PF00535"/>
    </source>
</evidence>
<protein>
    <submittedName>
        <fullName evidence="4">Glycosyltransferase</fullName>
        <ecNumber evidence="4">2.4.-.-</ecNumber>
    </submittedName>
</protein>
<dbReference type="InterPro" id="IPR027791">
    <property type="entry name" value="Galactosyl_T_C"/>
</dbReference>
<dbReference type="GO" id="GO:0016757">
    <property type="term" value="F:glycosyltransferase activity"/>
    <property type="evidence" value="ECO:0007669"/>
    <property type="project" value="UniProtKB-KW"/>
</dbReference>
<keyword evidence="4" id="KW-0328">Glycosyltransferase</keyword>
<feature type="domain" description="Galactosyltransferase C-terminal" evidence="3">
    <location>
        <begin position="176"/>
        <end position="238"/>
    </location>
</feature>
<dbReference type="PANTHER" id="PTHR43685">
    <property type="entry name" value="GLYCOSYLTRANSFERASE"/>
    <property type="match status" value="1"/>
</dbReference>
<keyword evidence="1 4" id="KW-0808">Transferase</keyword>
<proteinExistence type="predicted"/>
<evidence type="ECO:0000313" key="4">
    <source>
        <dbReference type="EMBL" id="MCW8348062.1"/>
    </source>
</evidence>
<gene>
    <name evidence="4" type="ORF">MD535_18900</name>
</gene>
<organism evidence="4 5">
    <name type="scientific">Vibrio qingdaonensis</name>
    <dbReference type="NCBI Taxonomy" id="2829491"/>
    <lineage>
        <taxon>Bacteria</taxon>
        <taxon>Pseudomonadati</taxon>
        <taxon>Pseudomonadota</taxon>
        <taxon>Gammaproteobacteria</taxon>
        <taxon>Vibrionales</taxon>
        <taxon>Vibrionaceae</taxon>
        <taxon>Vibrio</taxon>
    </lineage>
</organism>
<name>A0A9X3CQZ8_9VIBR</name>
<keyword evidence="5" id="KW-1185">Reference proteome</keyword>
<dbReference type="EMBL" id="JAKRRY010000030">
    <property type="protein sequence ID" value="MCW8348062.1"/>
    <property type="molecule type" value="Genomic_DNA"/>
</dbReference>
<dbReference type="SUPFAM" id="SSF53448">
    <property type="entry name" value="Nucleotide-diphospho-sugar transferases"/>
    <property type="match status" value="1"/>
</dbReference>
<dbReference type="InterPro" id="IPR029044">
    <property type="entry name" value="Nucleotide-diphossugar_trans"/>
</dbReference>
<accession>A0A9X3CQZ8</accession>
<evidence type="ECO:0000259" key="3">
    <source>
        <dbReference type="Pfam" id="PF02709"/>
    </source>
</evidence>
<evidence type="ECO:0000313" key="5">
    <source>
        <dbReference type="Proteomes" id="UP001155587"/>
    </source>
</evidence>
<reference evidence="4" key="1">
    <citation type="submission" date="2022-02" db="EMBL/GenBank/DDBJ databases">
        <title>Vibrio sp. nov, a new bacterium isolated from seawater.</title>
        <authorList>
            <person name="Yuan Y."/>
        </authorList>
    </citation>
    <scope>NUCLEOTIDE SEQUENCE</scope>
    <source>
        <strain evidence="4">ZSDZ65</strain>
    </source>
</reference>